<accession>A0ACC0J8D6</accession>
<keyword evidence="2" id="KW-1185">Reference proteome</keyword>
<protein>
    <submittedName>
        <fullName evidence="1">Uncharacterized protein</fullName>
    </submittedName>
</protein>
<dbReference type="EMBL" id="CM046114">
    <property type="protein sequence ID" value="KAI8420386.1"/>
    <property type="molecule type" value="Genomic_DNA"/>
</dbReference>
<reference evidence="1 2" key="1">
    <citation type="journal article" date="2022" name="Genome Biol. Evol.">
        <title>The Spruce Budworm Genome: Reconstructing the Evolutionary History of Antifreeze Proteins.</title>
        <authorList>
            <person name="Beliveau C."/>
            <person name="Gagne P."/>
            <person name="Picq S."/>
            <person name="Vernygora O."/>
            <person name="Keeling C.I."/>
            <person name="Pinkney K."/>
            <person name="Doucet D."/>
            <person name="Wen F."/>
            <person name="Johnston J.S."/>
            <person name="Maaroufi H."/>
            <person name="Boyle B."/>
            <person name="Laroche J."/>
            <person name="Dewar K."/>
            <person name="Juretic N."/>
            <person name="Blackburn G."/>
            <person name="Nisole A."/>
            <person name="Brunet B."/>
            <person name="Brandao M."/>
            <person name="Lumley L."/>
            <person name="Duan J."/>
            <person name="Quan G."/>
            <person name="Lucarotti C.J."/>
            <person name="Roe A.D."/>
            <person name="Sperling F.A.H."/>
            <person name="Levesque R.C."/>
            <person name="Cusson M."/>
        </authorList>
    </citation>
    <scope>NUCLEOTIDE SEQUENCE [LARGE SCALE GENOMIC DNA]</scope>
    <source>
        <strain evidence="1">Glfc:IPQL:Cfum</strain>
    </source>
</reference>
<comment type="caution">
    <text evidence="1">The sequence shown here is derived from an EMBL/GenBank/DDBJ whole genome shotgun (WGS) entry which is preliminary data.</text>
</comment>
<name>A0ACC0J8D6_CHOFU</name>
<evidence type="ECO:0000313" key="1">
    <source>
        <dbReference type="EMBL" id="KAI8420386.1"/>
    </source>
</evidence>
<organism evidence="1 2">
    <name type="scientific">Choristoneura fumiferana</name>
    <name type="common">Spruce budworm moth</name>
    <name type="synonym">Archips fumiferana</name>
    <dbReference type="NCBI Taxonomy" id="7141"/>
    <lineage>
        <taxon>Eukaryota</taxon>
        <taxon>Metazoa</taxon>
        <taxon>Ecdysozoa</taxon>
        <taxon>Arthropoda</taxon>
        <taxon>Hexapoda</taxon>
        <taxon>Insecta</taxon>
        <taxon>Pterygota</taxon>
        <taxon>Neoptera</taxon>
        <taxon>Endopterygota</taxon>
        <taxon>Lepidoptera</taxon>
        <taxon>Glossata</taxon>
        <taxon>Ditrysia</taxon>
        <taxon>Tortricoidea</taxon>
        <taxon>Tortricidae</taxon>
        <taxon>Tortricinae</taxon>
        <taxon>Choristoneura</taxon>
    </lineage>
</organism>
<dbReference type="Proteomes" id="UP001064048">
    <property type="component" value="Chromosome 14"/>
</dbReference>
<evidence type="ECO:0000313" key="2">
    <source>
        <dbReference type="Proteomes" id="UP001064048"/>
    </source>
</evidence>
<gene>
    <name evidence="1" type="ORF">MSG28_008896</name>
</gene>
<proteinExistence type="predicted"/>
<sequence>MHATLPALSAEYRRNGACAPSSRPRLSDFVHLCDIDPLRFDADRPFLYLLIARQIPLFIGVYRGSEYAQATAPANKRKRFA</sequence>